<evidence type="ECO:0000313" key="9">
    <source>
        <dbReference type="EMBL" id="SKA18169.1"/>
    </source>
</evidence>
<feature type="domain" description="DHHA1" evidence="7">
    <location>
        <begin position="369"/>
        <end position="461"/>
    </location>
</feature>
<evidence type="ECO:0000259" key="8">
    <source>
        <dbReference type="Pfam" id="PF17768"/>
    </source>
</evidence>
<dbReference type="GO" id="GO:0006310">
    <property type="term" value="P:DNA recombination"/>
    <property type="evidence" value="ECO:0007669"/>
    <property type="project" value="InterPro"/>
</dbReference>
<keyword evidence="10" id="KW-1185">Reference proteome</keyword>
<dbReference type="EMBL" id="FUWR01000023">
    <property type="protein sequence ID" value="SKA18169.1"/>
    <property type="molecule type" value="Genomic_DNA"/>
</dbReference>
<dbReference type="NCBIfam" id="TIGR00644">
    <property type="entry name" value="recJ"/>
    <property type="match status" value="1"/>
</dbReference>
<dbReference type="Pfam" id="PF01368">
    <property type="entry name" value="DHH"/>
    <property type="match status" value="1"/>
</dbReference>
<dbReference type="Gene3D" id="3.10.310.30">
    <property type="match status" value="1"/>
</dbReference>
<dbReference type="PANTHER" id="PTHR30255:SF2">
    <property type="entry name" value="SINGLE-STRANDED-DNA-SPECIFIC EXONUCLEASE RECJ"/>
    <property type="match status" value="1"/>
</dbReference>
<keyword evidence="3" id="KW-0540">Nuclease</keyword>
<dbReference type="InterPro" id="IPR004610">
    <property type="entry name" value="RecJ"/>
</dbReference>
<comment type="similarity">
    <text evidence="1">Belongs to the RecJ family.</text>
</comment>
<evidence type="ECO:0000256" key="4">
    <source>
        <dbReference type="ARBA" id="ARBA00022801"/>
    </source>
</evidence>
<dbReference type="PANTHER" id="PTHR30255">
    <property type="entry name" value="SINGLE-STRANDED-DNA-SPECIFIC EXONUCLEASE RECJ"/>
    <property type="match status" value="1"/>
</dbReference>
<evidence type="ECO:0000256" key="2">
    <source>
        <dbReference type="ARBA" id="ARBA00019841"/>
    </source>
</evidence>
<dbReference type="GO" id="GO:0006281">
    <property type="term" value="P:DNA repair"/>
    <property type="evidence" value="ECO:0007669"/>
    <property type="project" value="InterPro"/>
</dbReference>
<dbReference type="RefSeq" id="WP_139366794.1">
    <property type="nucleotide sequence ID" value="NZ_FUWR01000023.1"/>
</dbReference>
<organism evidence="9 10">
    <name type="scientific">Trichlorobacter thiogenes</name>
    <dbReference type="NCBI Taxonomy" id="115783"/>
    <lineage>
        <taxon>Bacteria</taxon>
        <taxon>Pseudomonadati</taxon>
        <taxon>Thermodesulfobacteriota</taxon>
        <taxon>Desulfuromonadia</taxon>
        <taxon>Geobacterales</taxon>
        <taxon>Geobacteraceae</taxon>
        <taxon>Trichlorobacter</taxon>
    </lineage>
</organism>
<dbReference type="InterPro" id="IPR001667">
    <property type="entry name" value="DDH_dom"/>
</dbReference>
<sequence>MKSPACRGISVSTMHKQWILKQTDPAVVADLSKVTGLSPVTAGIMVSRGLTEPEQVTSFLNPTLAGMLDPFLMAGMEQAVVRLVAAHGNAEVVCIYGDYDVDGISATALLVSGFRAMGLSVGYHIPNRMEDGYGLNGDALRLIKERGVDLAISVDCGVTAIEEAELCRSIGLDLIITDHHQPLDQLPDAVAVINPHRRDCSYPFKGLAGVGVAFNLLVALRSRLRDQGAFGDNGPDLRQWLDLVALGTIADLVPLVEQNRLLTAAGLQRMGDGCRIGLAALKQVAGVKGSVSSGQVGFQLAPRLNAAGRLESAVPGVELLLTDDPQKAAALAEELDGANLERRQVERCIFEEAIALIEAQGAVEQRKSIVLSSPDWHQGVVGIVASRMVERYYRPTLLVAEREDGTGKGSGRSISGFHLLDALHDCSAHLERYGGHRAAAGVTVKPGQMPAFADAFEQAAADRLGDQELMPQLVLDAELQPNQVTLQLVQELQSLGPFGMANQTPLLLLQGMKVGDLRCFGENHLNLRLERDGYQFRAVGWGMADRDVPASIDLACTVKIDTWNNREQLKLELKDFRATEATDAA</sequence>
<dbReference type="OrthoDB" id="9809852at2"/>
<dbReference type="Pfam" id="PF02272">
    <property type="entry name" value="DHHA1"/>
    <property type="match status" value="1"/>
</dbReference>
<reference evidence="10" key="1">
    <citation type="submission" date="2017-02" db="EMBL/GenBank/DDBJ databases">
        <authorList>
            <person name="Varghese N."/>
            <person name="Submissions S."/>
        </authorList>
    </citation>
    <scope>NUCLEOTIDE SEQUENCE [LARGE SCALE GENOMIC DNA]</scope>
    <source>
        <strain evidence="10">ATCC BAA-34</strain>
    </source>
</reference>
<feature type="domain" description="DDH" evidence="6">
    <location>
        <begin position="93"/>
        <end position="248"/>
    </location>
</feature>
<dbReference type="GO" id="GO:0003676">
    <property type="term" value="F:nucleic acid binding"/>
    <property type="evidence" value="ECO:0007669"/>
    <property type="project" value="InterPro"/>
</dbReference>
<evidence type="ECO:0000256" key="3">
    <source>
        <dbReference type="ARBA" id="ARBA00022722"/>
    </source>
</evidence>
<dbReference type="InterPro" id="IPR051673">
    <property type="entry name" value="SSDNA_exonuclease_RecJ"/>
</dbReference>
<feature type="domain" description="RecJ OB" evidence="8">
    <location>
        <begin position="475"/>
        <end position="575"/>
    </location>
</feature>
<dbReference type="SUPFAM" id="SSF64182">
    <property type="entry name" value="DHH phosphoesterases"/>
    <property type="match status" value="1"/>
</dbReference>
<dbReference type="InterPro" id="IPR003156">
    <property type="entry name" value="DHHA1_dom"/>
</dbReference>
<evidence type="ECO:0000256" key="1">
    <source>
        <dbReference type="ARBA" id="ARBA00005915"/>
    </source>
</evidence>
<dbReference type="InterPro" id="IPR038763">
    <property type="entry name" value="DHH_sf"/>
</dbReference>
<proteinExistence type="inferred from homology"/>
<protein>
    <recommendedName>
        <fullName evidence="2">Single-stranded-DNA-specific exonuclease RecJ</fullName>
    </recommendedName>
</protein>
<dbReference type="AlphaFoldDB" id="A0A1T4RQ95"/>
<dbReference type="InterPro" id="IPR041122">
    <property type="entry name" value="RecJ_OB"/>
</dbReference>
<dbReference type="Pfam" id="PF17768">
    <property type="entry name" value="RecJ_OB"/>
    <property type="match status" value="1"/>
</dbReference>
<evidence type="ECO:0000313" key="10">
    <source>
        <dbReference type="Proteomes" id="UP000190102"/>
    </source>
</evidence>
<evidence type="ECO:0000259" key="6">
    <source>
        <dbReference type="Pfam" id="PF01368"/>
    </source>
</evidence>
<dbReference type="Proteomes" id="UP000190102">
    <property type="component" value="Unassembled WGS sequence"/>
</dbReference>
<dbReference type="STRING" id="115783.SAMN02745119_03014"/>
<evidence type="ECO:0000256" key="5">
    <source>
        <dbReference type="ARBA" id="ARBA00022839"/>
    </source>
</evidence>
<name>A0A1T4RQ95_9BACT</name>
<gene>
    <name evidence="9" type="ORF">SAMN02745119_03014</name>
</gene>
<dbReference type="Gene3D" id="3.90.1640.30">
    <property type="match status" value="1"/>
</dbReference>
<dbReference type="GO" id="GO:0008409">
    <property type="term" value="F:5'-3' exonuclease activity"/>
    <property type="evidence" value="ECO:0007669"/>
    <property type="project" value="InterPro"/>
</dbReference>
<keyword evidence="5 9" id="KW-0269">Exonuclease</keyword>
<accession>A0A1T4RQ95</accession>
<evidence type="ECO:0000259" key="7">
    <source>
        <dbReference type="Pfam" id="PF02272"/>
    </source>
</evidence>
<keyword evidence="4" id="KW-0378">Hydrolase</keyword>